<dbReference type="GO" id="GO:0033014">
    <property type="term" value="P:tetrapyrrole biosynthetic process"/>
    <property type="evidence" value="ECO:0007669"/>
    <property type="project" value="InterPro"/>
</dbReference>
<dbReference type="SUPFAM" id="SSF69618">
    <property type="entry name" value="HemD-like"/>
    <property type="match status" value="1"/>
</dbReference>
<dbReference type="Gene3D" id="3.40.50.10090">
    <property type="match status" value="2"/>
</dbReference>
<proteinExistence type="predicted"/>
<feature type="domain" description="Tetrapyrrole biosynthesis uroporphyrinogen III synthase" evidence="1">
    <location>
        <begin position="29"/>
        <end position="221"/>
    </location>
</feature>
<dbReference type="CDD" id="cd06578">
    <property type="entry name" value="HemD"/>
    <property type="match status" value="1"/>
</dbReference>
<organism evidence="2 3">
    <name type="scientific">Yoonia rosea</name>
    <dbReference type="NCBI Taxonomy" id="287098"/>
    <lineage>
        <taxon>Bacteria</taxon>
        <taxon>Pseudomonadati</taxon>
        <taxon>Pseudomonadota</taxon>
        <taxon>Alphaproteobacteria</taxon>
        <taxon>Rhodobacterales</taxon>
        <taxon>Paracoccaceae</taxon>
        <taxon>Yoonia</taxon>
    </lineage>
</organism>
<dbReference type="Pfam" id="PF02602">
    <property type="entry name" value="HEM4"/>
    <property type="match status" value="1"/>
</dbReference>
<sequence length="236" mass="25157">MTATMILTRPEVQSDSFAAEVLARWSGPLEVVISPLLRIVPLTPGIDSFDAVIFTSAHGVEAAERLNIRKGIPAWCVGEKTGALAQEAGFVPHIGPGDADGLIASIIAARPNGRLVHLRGKHTRGAVKDQLRAAGLDCADVIVYDQQSQMLNNDAKRALDAQEPVIFPLFSPRTATILREQGPFFAPVHVIALSQAVAEAFGYGSTRQITVAKHPDMPAMLDATLDALDAHSGQRA</sequence>
<dbReference type="InterPro" id="IPR036108">
    <property type="entry name" value="4pyrrol_syn_uPrphyn_synt_sf"/>
</dbReference>
<name>A0A1R3XAX2_9RHOB</name>
<evidence type="ECO:0000313" key="2">
    <source>
        <dbReference type="EMBL" id="SIT88415.1"/>
    </source>
</evidence>
<dbReference type="GO" id="GO:0004852">
    <property type="term" value="F:uroporphyrinogen-III synthase activity"/>
    <property type="evidence" value="ECO:0007669"/>
    <property type="project" value="InterPro"/>
</dbReference>
<evidence type="ECO:0000313" key="3">
    <source>
        <dbReference type="Proteomes" id="UP000186997"/>
    </source>
</evidence>
<dbReference type="AlphaFoldDB" id="A0A1R3XAX2"/>
<gene>
    <name evidence="2" type="ORF">SAMN05421665_2705</name>
</gene>
<protein>
    <submittedName>
        <fullName evidence="2">Uroporphyrinogen-III synthase</fullName>
    </submittedName>
</protein>
<dbReference type="InterPro" id="IPR003754">
    <property type="entry name" value="4pyrrol_synth_uPrphyn_synth"/>
</dbReference>
<dbReference type="RefSeq" id="WP_084190843.1">
    <property type="nucleotide sequence ID" value="NZ_FTPR01000002.1"/>
</dbReference>
<reference evidence="3" key="1">
    <citation type="submission" date="2017-01" db="EMBL/GenBank/DDBJ databases">
        <authorList>
            <person name="Varghese N."/>
            <person name="Submissions S."/>
        </authorList>
    </citation>
    <scope>NUCLEOTIDE SEQUENCE [LARGE SCALE GENOMIC DNA]</scope>
    <source>
        <strain evidence="3">DSM 29591</strain>
    </source>
</reference>
<dbReference type="Proteomes" id="UP000186997">
    <property type="component" value="Unassembled WGS sequence"/>
</dbReference>
<accession>A0A1R3XAX2</accession>
<dbReference type="STRING" id="287098.SAMN05421665_2705"/>
<keyword evidence="3" id="KW-1185">Reference proteome</keyword>
<dbReference type="OrthoDB" id="7204250at2"/>
<evidence type="ECO:0000259" key="1">
    <source>
        <dbReference type="Pfam" id="PF02602"/>
    </source>
</evidence>
<dbReference type="EMBL" id="FTPR01000002">
    <property type="protein sequence ID" value="SIT88415.1"/>
    <property type="molecule type" value="Genomic_DNA"/>
</dbReference>